<reference evidence="1" key="1">
    <citation type="submission" date="2014-11" db="EMBL/GenBank/DDBJ databases">
        <authorList>
            <person name="Amaro Gonzalez C."/>
        </authorList>
    </citation>
    <scope>NUCLEOTIDE SEQUENCE</scope>
</reference>
<sequence>MKSCPLTDKNRCIYKPEFGKACRKGCLKMIHFNGSTFNPTIPHRSSSFRRCSDRRPTECLHSRWFCWEMGVDAPVPCRVVY</sequence>
<proteinExistence type="predicted"/>
<organism evidence="1">
    <name type="scientific">Anguilla anguilla</name>
    <name type="common">European freshwater eel</name>
    <name type="synonym">Muraena anguilla</name>
    <dbReference type="NCBI Taxonomy" id="7936"/>
    <lineage>
        <taxon>Eukaryota</taxon>
        <taxon>Metazoa</taxon>
        <taxon>Chordata</taxon>
        <taxon>Craniata</taxon>
        <taxon>Vertebrata</taxon>
        <taxon>Euteleostomi</taxon>
        <taxon>Actinopterygii</taxon>
        <taxon>Neopterygii</taxon>
        <taxon>Teleostei</taxon>
        <taxon>Anguilliformes</taxon>
        <taxon>Anguillidae</taxon>
        <taxon>Anguilla</taxon>
    </lineage>
</organism>
<dbReference type="EMBL" id="GBXM01012323">
    <property type="protein sequence ID" value="JAH96254.1"/>
    <property type="molecule type" value="Transcribed_RNA"/>
</dbReference>
<accession>A0A0E9X117</accession>
<evidence type="ECO:0000313" key="1">
    <source>
        <dbReference type="EMBL" id="JAH96254.1"/>
    </source>
</evidence>
<dbReference type="AlphaFoldDB" id="A0A0E9X117"/>
<reference evidence="1" key="2">
    <citation type="journal article" date="2015" name="Fish Shellfish Immunol.">
        <title>Early steps in the European eel (Anguilla anguilla)-Vibrio vulnificus interaction in the gills: Role of the RtxA13 toxin.</title>
        <authorList>
            <person name="Callol A."/>
            <person name="Pajuelo D."/>
            <person name="Ebbesson L."/>
            <person name="Teles M."/>
            <person name="MacKenzie S."/>
            <person name="Amaro C."/>
        </authorList>
    </citation>
    <scope>NUCLEOTIDE SEQUENCE</scope>
</reference>
<name>A0A0E9X117_ANGAN</name>
<protein>
    <submittedName>
        <fullName evidence="1">Uncharacterized protein</fullName>
    </submittedName>
</protein>